<dbReference type="Gene3D" id="3.40.50.720">
    <property type="entry name" value="NAD(P)-binding Rossmann-like Domain"/>
    <property type="match status" value="1"/>
</dbReference>
<evidence type="ECO:0000313" key="1">
    <source>
        <dbReference type="EMBL" id="MDF8265041.1"/>
    </source>
</evidence>
<comment type="caution">
    <text evidence="1">The sequence shown here is derived from an EMBL/GenBank/DDBJ whole genome shotgun (WGS) entry which is preliminary data.</text>
</comment>
<accession>A0ABT6C8J6</accession>
<keyword evidence="2" id="KW-1185">Reference proteome</keyword>
<organism evidence="1 2">
    <name type="scientific">Luteipulveratus flavus</name>
    <dbReference type="NCBI Taxonomy" id="3031728"/>
    <lineage>
        <taxon>Bacteria</taxon>
        <taxon>Bacillati</taxon>
        <taxon>Actinomycetota</taxon>
        <taxon>Actinomycetes</taxon>
        <taxon>Micrococcales</taxon>
        <taxon>Dermacoccaceae</taxon>
        <taxon>Luteipulveratus</taxon>
    </lineage>
</organism>
<dbReference type="Proteomes" id="UP001528912">
    <property type="component" value="Unassembled WGS sequence"/>
</dbReference>
<dbReference type="RefSeq" id="WP_275238359.1">
    <property type="nucleotide sequence ID" value="NZ_JARFJC010000025.1"/>
</dbReference>
<sequence>MTTDIPPHLVPLRATAYGPDSVHVSLSRLRAMVLDGLAPAETGFLLGLGATSSAALRAAAAHERTPDGARSPLERLARAAESAASAALVPHRVAVTGSGAMAAALGELFATGRGTVVDPPSPGPHPDLRASGAGPAIVICVSSEVVDLVRAQEWRATGTTVVPVVERGDRVAVGPVLRPGRGPCARCLELYQVGREPGRAALAAALLDAPQLADGDPALTALAAGLTALTTRSELAGSGPPDGVGLVASLPSGTVTHHRWPQHPECSCVTMAA</sequence>
<protein>
    <submittedName>
        <fullName evidence="1">TOMM leader peptide-binding protein</fullName>
    </submittedName>
</protein>
<dbReference type="NCBIfam" id="TIGR03882">
    <property type="entry name" value="cyclo_dehyd_2"/>
    <property type="match status" value="1"/>
</dbReference>
<proteinExistence type="predicted"/>
<evidence type="ECO:0000313" key="2">
    <source>
        <dbReference type="Proteomes" id="UP001528912"/>
    </source>
</evidence>
<gene>
    <name evidence="1" type="ORF">P4R38_12360</name>
</gene>
<name>A0ABT6C8J6_9MICO</name>
<dbReference type="EMBL" id="JAROAV010000031">
    <property type="protein sequence ID" value="MDF8265041.1"/>
    <property type="molecule type" value="Genomic_DNA"/>
</dbReference>
<dbReference type="InterPro" id="IPR022291">
    <property type="entry name" value="Bacteriocin_synth_cyclodeHase"/>
</dbReference>
<reference evidence="1 2" key="1">
    <citation type="submission" date="2023-03" db="EMBL/GenBank/DDBJ databases">
        <title>YIM 133296 draft genome.</title>
        <authorList>
            <person name="Xiong L."/>
        </authorList>
    </citation>
    <scope>NUCLEOTIDE SEQUENCE [LARGE SCALE GENOMIC DNA]</scope>
    <source>
        <strain evidence="1 2">YIM 133296</strain>
    </source>
</reference>